<comment type="caution">
    <text evidence="4">The sequence shown here is derived from an EMBL/GenBank/DDBJ whole genome shotgun (WGS) entry which is preliminary data.</text>
</comment>
<accession>A0ABW4CGQ4</accession>
<evidence type="ECO:0000256" key="1">
    <source>
        <dbReference type="ARBA" id="ARBA00023125"/>
    </source>
</evidence>
<dbReference type="Gene3D" id="1.10.10.60">
    <property type="entry name" value="Homeodomain-like"/>
    <property type="match status" value="1"/>
</dbReference>
<name>A0ABW4CGQ4_9LACO</name>
<protein>
    <submittedName>
        <fullName evidence="4">TetR/AcrR family transcriptional regulator</fullName>
    </submittedName>
</protein>
<keyword evidence="5" id="KW-1185">Reference proteome</keyword>
<evidence type="ECO:0000313" key="5">
    <source>
        <dbReference type="Proteomes" id="UP001597196"/>
    </source>
</evidence>
<dbReference type="PROSITE" id="PS50977">
    <property type="entry name" value="HTH_TETR_2"/>
    <property type="match status" value="1"/>
</dbReference>
<keyword evidence="1 2" id="KW-0238">DNA-binding</keyword>
<proteinExistence type="predicted"/>
<feature type="DNA-binding region" description="H-T-H motif" evidence="2">
    <location>
        <begin position="29"/>
        <end position="48"/>
    </location>
</feature>
<evidence type="ECO:0000259" key="3">
    <source>
        <dbReference type="PROSITE" id="PS50977"/>
    </source>
</evidence>
<sequence>MIHHRVLDQDKVLAAACDVVKAEGIQALTYRRLAHDLNIRSQSLYNYFPNLEGLIETMGTHFMQALYQQLTEALTGVAGIEALRVYAQTAHDYFDGQGNLFEVLYYVHRYDADSPFVQATAQVLGMLKKLINGVRLKTMHHEAFTQGLISSVLGFTVIEIMGLIPSPAPARRKNFHQMLGLYLGDVITD</sequence>
<dbReference type="InterPro" id="IPR009057">
    <property type="entry name" value="Homeodomain-like_sf"/>
</dbReference>
<gene>
    <name evidence="4" type="ORF">ACFQ4P_06985</name>
</gene>
<dbReference type="Pfam" id="PF00440">
    <property type="entry name" value="TetR_N"/>
    <property type="match status" value="1"/>
</dbReference>
<dbReference type="EMBL" id="JBHTOC010000009">
    <property type="protein sequence ID" value="MFD1429989.1"/>
    <property type="molecule type" value="Genomic_DNA"/>
</dbReference>
<evidence type="ECO:0000256" key="2">
    <source>
        <dbReference type="PROSITE-ProRule" id="PRU00335"/>
    </source>
</evidence>
<reference evidence="5" key="1">
    <citation type="journal article" date="2019" name="Int. J. Syst. Evol. Microbiol.">
        <title>The Global Catalogue of Microorganisms (GCM) 10K type strain sequencing project: providing services to taxonomists for standard genome sequencing and annotation.</title>
        <authorList>
            <consortium name="The Broad Institute Genomics Platform"/>
            <consortium name="The Broad Institute Genome Sequencing Center for Infectious Disease"/>
            <person name="Wu L."/>
            <person name="Ma J."/>
        </authorList>
    </citation>
    <scope>NUCLEOTIDE SEQUENCE [LARGE SCALE GENOMIC DNA]</scope>
    <source>
        <strain evidence="5">CCM 8980</strain>
    </source>
</reference>
<dbReference type="Gene3D" id="1.10.357.10">
    <property type="entry name" value="Tetracycline Repressor, domain 2"/>
    <property type="match status" value="1"/>
</dbReference>
<feature type="domain" description="HTH tetR-type" evidence="3">
    <location>
        <begin position="6"/>
        <end position="66"/>
    </location>
</feature>
<evidence type="ECO:0000313" key="4">
    <source>
        <dbReference type="EMBL" id="MFD1429989.1"/>
    </source>
</evidence>
<dbReference type="InterPro" id="IPR001647">
    <property type="entry name" value="HTH_TetR"/>
</dbReference>
<dbReference type="SUPFAM" id="SSF46689">
    <property type="entry name" value="Homeodomain-like"/>
    <property type="match status" value="1"/>
</dbReference>
<organism evidence="4 5">
    <name type="scientific">Lacticaseibacillus mingshuiensis</name>
    <dbReference type="NCBI Taxonomy" id="2799574"/>
    <lineage>
        <taxon>Bacteria</taxon>
        <taxon>Bacillati</taxon>
        <taxon>Bacillota</taxon>
        <taxon>Bacilli</taxon>
        <taxon>Lactobacillales</taxon>
        <taxon>Lactobacillaceae</taxon>
        <taxon>Lacticaseibacillus</taxon>
    </lineage>
</organism>
<dbReference type="Proteomes" id="UP001597196">
    <property type="component" value="Unassembled WGS sequence"/>
</dbReference>
<dbReference type="RefSeq" id="WP_125698007.1">
    <property type="nucleotide sequence ID" value="NZ_BOLQ01000005.1"/>
</dbReference>